<organism evidence="1 2">
    <name type="scientific">Rhizophagus irregularis</name>
    <dbReference type="NCBI Taxonomy" id="588596"/>
    <lineage>
        <taxon>Eukaryota</taxon>
        <taxon>Fungi</taxon>
        <taxon>Fungi incertae sedis</taxon>
        <taxon>Mucoromycota</taxon>
        <taxon>Glomeromycotina</taxon>
        <taxon>Glomeromycetes</taxon>
        <taxon>Glomerales</taxon>
        <taxon>Glomeraceae</taxon>
        <taxon>Rhizophagus</taxon>
    </lineage>
</organism>
<accession>A0A2I1GXD4</accession>
<comment type="caution">
    <text evidence="1">The sequence shown here is derived from an EMBL/GenBank/DDBJ whole genome shotgun (WGS) entry which is preliminary data.</text>
</comment>
<gene>
    <name evidence="1" type="ORF">RhiirA4_468217</name>
</gene>
<dbReference type="Proteomes" id="UP000234323">
    <property type="component" value="Unassembled WGS sequence"/>
</dbReference>
<dbReference type="InterPro" id="IPR013761">
    <property type="entry name" value="SAM/pointed_sf"/>
</dbReference>
<evidence type="ECO:0008006" key="3">
    <source>
        <dbReference type="Google" id="ProtNLM"/>
    </source>
</evidence>
<proteinExistence type="predicted"/>
<keyword evidence="2" id="KW-1185">Reference proteome</keyword>
<evidence type="ECO:0000313" key="1">
    <source>
        <dbReference type="EMBL" id="PKY51286.1"/>
    </source>
</evidence>
<sequence>MDLLMYQNMKKSSVQENRIPSVQEFETLNSSSLCEFLKKKYNHRIEFLHNFEILKEQMIDGENFMLLTKQTLEDSPFKFSAGMILLIEDLIKKLKNQGTDIGSIETSMEKMNITENLGIAEAHEFSYKAIADDIRLTNHSISETTVGKFYRGESELTLGNKLAV</sequence>
<dbReference type="AlphaFoldDB" id="A0A2I1GXD4"/>
<dbReference type="EMBL" id="LLXI01000994">
    <property type="protein sequence ID" value="PKY51286.1"/>
    <property type="molecule type" value="Genomic_DNA"/>
</dbReference>
<dbReference type="VEuPathDB" id="FungiDB:RhiirFUN_026764"/>
<name>A0A2I1GXD4_9GLOM</name>
<reference evidence="1 2" key="1">
    <citation type="submission" date="2015-10" db="EMBL/GenBank/DDBJ databases">
        <title>Genome analyses suggest a sexual origin of heterokaryosis in a supposedly ancient asexual fungus.</title>
        <authorList>
            <person name="Ropars J."/>
            <person name="Sedzielewska K."/>
            <person name="Noel J."/>
            <person name="Charron P."/>
            <person name="Farinelli L."/>
            <person name="Marton T."/>
            <person name="Kruger M."/>
            <person name="Pelin A."/>
            <person name="Brachmann A."/>
            <person name="Corradi N."/>
        </authorList>
    </citation>
    <scope>NUCLEOTIDE SEQUENCE [LARGE SCALE GENOMIC DNA]</scope>
    <source>
        <strain evidence="1 2">A4</strain>
    </source>
</reference>
<dbReference type="VEuPathDB" id="FungiDB:RhiirA1_394116"/>
<dbReference type="VEuPathDB" id="FungiDB:FUN_012452"/>
<protein>
    <recommendedName>
        <fullName evidence="3">SAM domain-containing protein</fullName>
    </recommendedName>
</protein>
<dbReference type="VEuPathDB" id="FungiDB:FUN_010209"/>
<evidence type="ECO:0000313" key="2">
    <source>
        <dbReference type="Proteomes" id="UP000234323"/>
    </source>
</evidence>
<dbReference type="Gene3D" id="1.10.150.50">
    <property type="entry name" value="Transcription Factor, Ets-1"/>
    <property type="match status" value="1"/>
</dbReference>